<dbReference type="Proteomes" id="UP000541535">
    <property type="component" value="Unassembled WGS sequence"/>
</dbReference>
<sequence>MKNIEKGEKPGKIRFFAKARRVIQANVREALINSPS</sequence>
<evidence type="ECO:0000313" key="2">
    <source>
        <dbReference type="Proteomes" id="UP000541535"/>
    </source>
</evidence>
<evidence type="ECO:0000313" key="1">
    <source>
        <dbReference type="EMBL" id="MBB3121826.1"/>
    </source>
</evidence>
<dbReference type="AlphaFoldDB" id="A0A7W5BFA9"/>
<comment type="caution">
    <text evidence="1">The sequence shown here is derived from an EMBL/GenBank/DDBJ whole genome shotgun (WGS) entry which is preliminary data.</text>
</comment>
<dbReference type="EMBL" id="JACHXD010000020">
    <property type="protein sequence ID" value="MBB3121826.1"/>
    <property type="molecule type" value="Genomic_DNA"/>
</dbReference>
<accession>A0A7W5BFA9</accession>
<gene>
    <name evidence="1" type="ORF">FHS03_004918</name>
</gene>
<protein>
    <submittedName>
        <fullName evidence="1">Uncharacterized protein</fullName>
    </submittedName>
</protein>
<reference evidence="1 2" key="1">
    <citation type="submission" date="2020-08" db="EMBL/GenBank/DDBJ databases">
        <title>Genomic Encyclopedia of Type Strains, Phase III (KMG-III): the genomes of soil and plant-associated and newly described type strains.</title>
        <authorList>
            <person name="Whitman W."/>
        </authorList>
    </citation>
    <scope>NUCLEOTIDE SEQUENCE [LARGE SCALE GENOMIC DNA]</scope>
    <source>
        <strain evidence="1 2">CECT 8897</strain>
    </source>
</reference>
<organism evidence="1 2">
    <name type="scientific">Pseudoduganella violacea</name>
    <dbReference type="NCBI Taxonomy" id="1715466"/>
    <lineage>
        <taxon>Bacteria</taxon>
        <taxon>Pseudomonadati</taxon>
        <taxon>Pseudomonadota</taxon>
        <taxon>Betaproteobacteria</taxon>
        <taxon>Burkholderiales</taxon>
        <taxon>Oxalobacteraceae</taxon>
        <taxon>Telluria group</taxon>
        <taxon>Pseudoduganella</taxon>
    </lineage>
</organism>
<keyword evidence="2" id="KW-1185">Reference proteome</keyword>
<name>A0A7W5BFA9_9BURK</name>
<proteinExistence type="predicted"/>